<feature type="compositionally biased region" description="Acidic residues" evidence="1">
    <location>
        <begin position="109"/>
        <end position="141"/>
    </location>
</feature>
<evidence type="ECO:0000313" key="2">
    <source>
        <dbReference type="Proteomes" id="UP000515154"/>
    </source>
</evidence>
<proteinExistence type="predicted"/>
<evidence type="ECO:0000256" key="1">
    <source>
        <dbReference type="SAM" id="MobiDB-lite"/>
    </source>
</evidence>
<dbReference type="RefSeq" id="XP_029656047.1">
    <property type="nucleotide sequence ID" value="XM_029800187.1"/>
</dbReference>
<sequence length="237" mass="27888">MRNINSLGSLERWVHRRPSFLKWASVLAPKTQEVSTAIAQKQNRLNLENNQEFDESEENISEILEDEMEILGKNKEINNLDELNEIDKKLDSQDDLNLQDVEDLIEDEEKILDKSEDQDEETDQEELEDEEETADDEDLEVESDKEIENTEEEDIKNVGWDIDETEFDEDYDVNEYLNQDEKDILGNIKPVNADEINTDEEDTDYQFEDEFDDEKIKDSTKNKKEILGNIKFIDISR</sequence>
<accession>A0A6P7U3F1</accession>
<dbReference type="KEGG" id="osn:115229926"/>
<gene>
    <name evidence="3" type="primary">LOC115229926</name>
</gene>
<feature type="region of interest" description="Disordered" evidence="1">
    <location>
        <begin position="109"/>
        <end position="163"/>
    </location>
</feature>
<dbReference type="Proteomes" id="UP000515154">
    <property type="component" value="Unplaced"/>
</dbReference>
<keyword evidence="2" id="KW-1185">Reference proteome</keyword>
<dbReference type="AlphaFoldDB" id="A0A6P7U3F1"/>
<organism evidence="2 3">
    <name type="scientific">Octopus sinensis</name>
    <name type="common">East Asian common octopus</name>
    <dbReference type="NCBI Taxonomy" id="2607531"/>
    <lineage>
        <taxon>Eukaryota</taxon>
        <taxon>Metazoa</taxon>
        <taxon>Spiralia</taxon>
        <taxon>Lophotrochozoa</taxon>
        <taxon>Mollusca</taxon>
        <taxon>Cephalopoda</taxon>
        <taxon>Coleoidea</taxon>
        <taxon>Octopodiformes</taxon>
        <taxon>Octopoda</taxon>
        <taxon>Incirrata</taxon>
        <taxon>Octopodidae</taxon>
        <taxon>Octopus</taxon>
    </lineage>
</organism>
<reference evidence="3" key="1">
    <citation type="submission" date="2025-08" db="UniProtKB">
        <authorList>
            <consortium name="RefSeq"/>
        </authorList>
    </citation>
    <scope>IDENTIFICATION</scope>
</reference>
<name>A0A6P7U3F1_9MOLL</name>
<evidence type="ECO:0000313" key="3">
    <source>
        <dbReference type="RefSeq" id="XP_029656047.1"/>
    </source>
</evidence>
<protein>
    <submittedName>
        <fullName evidence="3">Acidic leucine-rich nuclear phosphoprotein 32 family member B-like</fullName>
    </submittedName>
</protein>